<accession>I3EC67</accession>
<evidence type="ECO:0000313" key="2">
    <source>
        <dbReference type="Proteomes" id="UP000027602"/>
    </source>
</evidence>
<sequence>MTNEEEKKLMQEHPEEIKPFFEAPDGKILAIGDQFRGPYTGIFSDFDLENPSRPLRKKDDRLID</sequence>
<dbReference type="OrthoDB" id="2887310at2"/>
<dbReference type="RefSeq" id="WP_003347215.1">
    <property type="nucleotide sequence ID" value="NZ_ADWW01000001.1"/>
</dbReference>
<dbReference type="KEGG" id="bmet:BMMGA3_13740"/>
<dbReference type="Proteomes" id="UP000027602">
    <property type="component" value="Chromosome"/>
</dbReference>
<keyword evidence="2" id="KW-1185">Reference proteome</keyword>
<dbReference type="EMBL" id="CP007739">
    <property type="protein sequence ID" value="AIE61138.1"/>
    <property type="molecule type" value="Genomic_DNA"/>
</dbReference>
<name>I3EC67_BACMM</name>
<gene>
    <name evidence="1" type="ORF">BMMGA3_13740</name>
</gene>
<evidence type="ECO:0000313" key="1">
    <source>
        <dbReference type="EMBL" id="AIE61138.1"/>
    </source>
</evidence>
<proteinExistence type="predicted"/>
<dbReference type="HOGENOM" id="CLU_2840647_0_0_9"/>
<dbReference type="STRING" id="796606.BMMGA3_13740"/>
<dbReference type="eggNOG" id="ENOG5030D0P">
    <property type="taxonomic scope" value="Bacteria"/>
</dbReference>
<dbReference type="AlphaFoldDB" id="I3EC67"/>
<protein>
    <submittedName>
        <fullName evidence="1">Uncharacterized protein</fullName>
    </submittedName>
</protein>
<reference evidence="1 2" key="1">
    <citation type="journal article" date="2015" name="BMC Genomics">
        <title>Transcriptome analysis of thermophilic methylotrophic Bacillus methanolicus MGA3 using RNA-sequencing provides detailed insights into its previously uncharted transcriptional landscape.</title>
        <authorList>
            <person name="Irla M."/>
            <person name="Neshat A."/>
            <person name="Brautaset T."/>
            <person name="Ruckert C."/>
            <person name="Kalinowski J."/>
            <person name="Wendisch V.F."/>
        </authorList>
    </citation>
    <scope>NUCLEOTIDE SEQUENCE [LARGE SCALE GENOMIC DNA]</scope>
    <source>
        <strain evidence="2">MGA3 / ATCC 53907</strain>
    </source>
</reference>
<organism evidence="1 2">
    <name type="scientific">Bacillus methanolicus (strain MGA3 / ATCC 53907)</name>
    <dbReference type="NCBI Taxonomy" id="796606"/>
    <lineage>
        <taxon>Bacteria</taxon>
        <taxon>Bacillati</taxon>
        <taxon>Bacillota</taxon>
        <taxon>Bacilli</taxon>
        <taxon>Bacillales</taxon>
        <taxon>Bacillaceae</taxon>
        <taxon>Bacillus</taxon>
    </lineage>
</organism>